<dbReference type="RefSeq" id="WP_015771673.1">
    <property type="nucleotide sequence ID" value="NC_013174.1"/>
</dbReference>
<keyword evidence="2" id="KW-0269">Exonuclease</keyword>
<dbReference type="EMBL" id="CP001706">
    <property type="protein sequence ID" value="ACV09045.1"/>
    <property type="molecule type" value="Genomic_DNA"/>
</dbReference>
<dbReference type="PROSITE" id="PS50967">
    <property type="entry name" value="HRDC"/>
    <property type="match status" value="1"/>
</dbReference>
<protein>
    <submittedName>
        <fullName evidence="2">3'-5' exonuclease</fullName>
    </submittedName>
</protein>
<dbReference type="Gene3D" id="3.30.420.10">
    <property type="entry name" value="Ribonuclease H-like superfamily/Ribonuclease H"/>
    <property type="match status" value="1"/>
</dbReference>
<dbReference type="SUPFAM" id="SSF53098">
    <property type="entry name" value="Ribonuclease H-like"/>
    <property type="match status" value="1"/>
</dbReference>
<dbReference type="SUPFAM" id="SSF47819">
    <property type="entry name" value="HRDC-like"/>
    <property type="match status" value="1"/>
</dbReference>
<dbReference type="InterPro" id="IPR012337">
    <property type="entry name" value="RNaseH-like_sf"/>
</dbReference>
<dbReference type="OrthoDB" id="144122at2"/>
<evidence type="ECO:0000313" key="3">
    <source>
        <dbReference type="Proteomes" id="UP000000628"/>
    </source>
</evidence>
<dbReference type="AlphaFoldDB" id="C7R4I8"/>
<dbReference type="Pfam" id="PF01612">
    <property type="entry name" value="DNA_pol_A_exo1"/>
    <property type="match status" value="1"/>
</dbReference>
<keyword evidence="3" id="KW-1185">Reference proteome</keyword>
<gene>
    <name evidence="2" type="ordered locus">Jden_1392</name>
</gene>
<dbReference type="PANTHER" id="PTHR47649">
    <property type="entry name" value="RIBONUCLEASE D"/>
    <property type="match status" value="1"/>
</dbReference>
<dbReference type="Pfam" id="PF00570">
    <property type="entry name" value="HRDC"/>
    <property type="match status" value="1"/>
</dbReference>
<dbReference type="PANTHER" id="PTHR47649:SF1">
    <property type="entry name" value="RIBONUCLEASE D"/>
    <property type="match status" value="1"/>
</dbReference>
<dbReference type="GO" id="GO:0003676">
    <property type="term" value="F:nucleic acid binding"/>
    <property type="evidence" value="ECO:0007669"/>
    <property type="project" value="InterPro"/>
</dbReference>
<dbReference type="Pfam" id="PF18305">
    <property type="entry name" value="DNA_pol_A_exoN"/>
    <property type="match status" value="1"/>
</dbReference>
<proteinExistence type="predicted"/>
<dbReference type="SMART" id="SM00474">
    <property type="entry name" value="35EXOc"/>
    <property type="match status" value="1"/>
</dbReference>
<name>C7R4I8_JONDD</name>
<dbReference type="Gene3D" id="1.10.150.80">
    <property type="entry name" value="HRDC domain"/>
    <property type="match status" value="2"/>
</dbReference>
<dbReference type="InterPro" id="IPR051086">
    <property type="entry name" value="RNase_D-like"/>
</dbReference>
<feature type="domain" description="HRDC" evidence="1">
    <location>
        <begin position="225"/>
        <end position="305"/>
    </location>
</feature>
<evidence type="ECO:0000313" key="2">
    <source>
        <dbReference type="EMBL" id="ACV09045.1"/>
    </source>
</evidence>
<dbReference type="CDD" id="cd06142">
    <property type="entry name" value="RNaseD_exo"/>
    <property type="match status" value="1"/>
</dbReference>
<dbReference type="InterPro" id="IPR044876">
    <property type="entry name" value="HRDC_dom_sf"/>
</dbReference>
<dbReference type="InterPro" id="IPR010997">
    <property type="entry name" value="HRDC-like_sf"/>
</dbReference>
<dbReference type="InterPro" id="IPR002121">
    <property type="entry name" value="HRDC_dom"/>
</dbReference>
<reference evidence="2 3" key="1">
    <citation type="journal article" date="2009" name="Stand. Genomic Sci.">
        <title>Complete genome sequence of Jonesia denitrificans type strain (Prevot 55134).</title>
        <authorList>
            <person name="Pukall R."/>
            <person name="Gehrich-Schroter G."/>
            <person name="Lapidus A."/>
            <person name="Nolan M."/>
            <person name="Glavina Del Rio T."/>
            <person name="Lucas S."/>
            <person name="Chen F."/>
            <person name="Tice H."/>
            <person name="Pitluck S."/>
            <person name="Cheng J.F."/>
            <person name="Copeland A."/>
            <person name="Saunders E."/>
            <person name="Brettin T."/>
            <person name="Detter J.C."/>
            <person name="Bruce D."/>
            <person name="Goodwin L."/>
            <person name="Pati A."/>
            <person name="Ivanova N."/>
            <person name="Mavromatis K."/>
            <person name="Ovchinnikova G."/>
            <person name="Chen A."/>
            <person name="Palaniappan K."/>
            <person name="Land M."/>
            <person name="Hauser L."/>
            <person name="Chang Y.J."/>
            <person name="Jeffries C.D."/>
            <person name="Chain P."/>
            <person name="Goker M."/>
            <person name="Bristow J."/>
            <person name="Eisen J.A."/>
            <person name="Markowitz V."/>
            <person name="Hugenholtz P."/>
            <person name="Kyrpides N.C."/>
            <person name="Klenk H.P."/>
            <person name="Han C."/>
        </authorList>
    </citation>
    <scope>NUCLEOTIDE SEQUENCE [LARGE SCALE GENOMIC DNA]</scope>
    <source>
        <strain evidence="3">ATCC 14870 / DSM 20603 / BCRC 15368 / CIP 55.134 / JCM 11481 / NBRC 15587 / NCTC 10816 / Prevot 55134</strain>
    </source>
</reference>
<dbReference type="Proteomes" id="UP000000628">
    <property type="component" value="Chromosome"/>
</dbReference>
<dbReference type="SMART" id="SM00341">
    <property type="entry name" value="HRDC"/>
    <property type="match status" value="1"/>
</dbReference>
<dbReference type="eggNOG" id="COG0349">
    <property type="taxonomic scope" value="Bacteria"/>
</dbReference>
<dbReference type="InterPro" id="IPR036397">
    <property type="entry name" value="RNaseH_sf"/>
</dbReference>
<keyword evidence="2" id="KW-0378">Hydrolase</keyword>
<dbReference type="STRING" id="471856.Jden_1392"/>
<evidence type="ECO:0000259" key="1">
    <source>
        <dbReference type="PROSITE" id="PS50967"/>
    </source>
</evidence>
<accession>C7R4I8</accession>
<dbReference type="InterPro" id="IPR041605">
    <property type="entry name" value="Exo_C"/>
</dbReference>
<sequence>MSHQATHPTIPVLTHPQDGPADLVNTTVSYQAALRRLDRGHGPFAVDAERASGYRYGDRNYLIQVRREGAGTFLIDPTAVDDFSELNAVMAADTWIFHAAIQDLGPLRDQGLTPGTIFDTEVAARLLGLDRVNLAAVTAHFLGVTLEKQHSHQDWSTRPLPSSWLTYAALDVELLGDLAISETDALTETRKLRWAHEEFAYIQAQRAIHRPDPWRRTSGIQRVTDRRRLAVVQHLWNEREKIARSKDLAPSRILSDRGIIEAAITLPRTVGALLAIHEFGGAANRRRSHQWQRAINHALTLPSSELPPRRLPAPPKLPPHKIWEEKNPLAATRLTAAREFLDELAATHHLPVENIIQPKVVRQLLWDATTTPIDVPAYLTNNQVRPWQQELVAQTLTMIIDTITTP</sequence>
<dbReference type="GO" id="GO:0008408">
    <property type="term" value="F:3'-5' exonuclease activity"/>
    <property type="evidence" value="ECO:0007669"/>
    <property type="project" value="InterPro"/>
</dbReference>
<keyword evidence="2" id="KW-0540">Nuclease</keyword>
<dbReference type="GO" id="GO:0000166">
    <property type="term" value="F:nucleotide binding"/>
    <property type="evidence" value="ECO:0007669"/>
    <property type="project" value="InterPro"/>
</dbReference>
<dbReference type="HOGENOM" id="CLU_042387_3_0_11"/>
<dbReference type="InterPro" id="IPR002562">
    <property type="entry name" value="3'-5'_exonuclease_dom"/>
</dbReference>
<dbReference type="GO" id="GO:0006139">
    <property type="term" value="P:nucleobase-containing compound metabolic process"/>
    <property type="evidence" value="ECO:0007669"/>
    <property type="project" value="InterPro"/>
</dbReference>
<dbReference type="KEGG" id="jde:Jden_1392"/>
<organism evidence="2 3">
    <name type="scientific">Jonesia denitrificans (strain ATCC 14870 / DSM 20603 / BCRC 15368 / CIP 55.134 / JCM 11481 / NBRC 15587 / NCTC 10816 / Prevot 55134)</name>
    <name type="common">Listeria denitrificans</name>
    <dbReference type="NCBI Taxonomy" id="471856"/>
    <lineage>
        <taxon>Bacteria</taxon>
        <taxon>Bacillati</taxon>
        <taxon>Actinomycetota</taxon>
        <taxon>Actinomycetes</taxon>
        <taxon>Micrococcales</taxon>
        <taxon>Jonesiaceae</taxon>
        <taxon>Jonesia</taxon>
    </lineage>
</organism>